<sequence length="84" mass="9522">MLQEIKGIVDLNDYHSRRESMSLFRKAPLTLRIIDWEESSLNLTQHWVTRSGRIVHERDSALGDASSGTSLAEDPDYSSDLGFV</sequence>
<protein>
    <submittedName>
        <fullName evidence="2">Uncharacterized protein</fullName>
    </submittedName>
</protein>
<organism evidence="2 3">
    <name type="scientific">Puccinia graminis f. sp. tritici</name>
    <dbReference type="NCBI Taxonomy" id="56615"/>
    <lineage>
        <taxon>Eukaryota</taxon>
        <taxon>Fungi</taxon>
        <taxon>Dikarya</taxon>
        <taxon>Basidiomycota</taxon>
        <taxon>Pucciniomycotina</taxon>
        <taxon>Pucciniomycetes</taxon>
        <taxon>Pucciniales</taxon>
        <taxon>Pucciniaceae</taxon>
        <taxon>Puccinia</taxon>
    </lineage>
</organism>
<evidence type="ECO:0000256" key="1">
    <source>
        <dbReference type="SAM" id="MobiDB-lite"/>
    </source>
</evidence>
<accession>A0A5B0N6Y6</accession>
<dbReference type="Proteomes" id="UP000325313">
    <property type="component" value="Unassembled WGS sequence"/>
</dbReference>
<comment type="caution">
    <text evidence="2">The sequence shown here is derived from an EMBL/GenBank/DDBJ whole genome shotgun (WGS) entry which is preliminary data.</text>
</comment>
<proteinExistence type="predicted"/>
<evidence type="ECO:0000313" key="3">
    <source>
        <dbReference type="Proteomes" id="UP000325313"/>
    </source>
</evidence>
<feature type="region of interest" description="Disordered" evidence="1">
    <location>
        <begin position="59"/>
        <end position="84"/>
    </location>
</feature>
<reference evidence="2 3" key="1">
    <citation type="submission" date="2019-05" db="EMBL/GenBank/DDBJ databases">
        <title>Emergence of the Ug99 lineage of the wheat stem rust pathogen through somatic hybridization.</title>
        <authorList>
            <person name="Li F."/>
            <person name="Upadhyaya N.M."/>
            <person name="Sperschneider J."/>
            <person name="Matny O."/>
            <person name="Nguyen-Phuc H."/>
            <person name="Mago R."/>
            <person name="Raley C."/>
            <person name="Miller M.E."/>
            <person name="Silverstein K.A.T."/>
            <person name="Henningsen E."/>
            <person name="Hirsch C.D."/>
            <person name="Visser B."/>
            <person name="Pretorius Z.A."/>
            <person name="Steffenson B.J."/>
            <person name="Schwessinger B."/>
            <person name="Dodds P.N."/>
            <person name="Figueroa M."/>
        </authorList>
    </citation>
    <scope>NUCLEOTIDE SEQUENCE [LARGE SCALE GENOMIC DNA]</scope>
    <source>
        <strain evidence="2 3">Ug99</strain>
    </source>
</reference>
<gene>
    <name evidence="2" type="ORF">PGTUg99_003770</name>
</gene>
<dbReference type="EMBL" id="VDEP01000420">
    <property type="protein sequence ID" value="KAA1085031.1"/>
    <property type="molecule type" value="Genomic_DNA"/>
</dbReference>
<dbReference type="AlphaFoldDB" id="A0A5B0N6Y6"/>
<name>A0A5B0N6Y6_PUCGR</name>
<evidence type="ECO:0000313" key="2">
    <source>
        <dbReference type="EMBL" id="KAA1085031.1"/>
    </source>
</evidence>